<dbReference type="EC" id="2.4.-.-" evidence="2"/>
<name>A0ABU3C9P1_9FLAO</name>
<dbReference type="InterPro" id="IPR029044">
    <property type="entry name" value="Nucleotide-diphossugar_trans"/>
</dbReference>
<dbReference type="EMBL" id="JAVRHQ010000009">
    <property type="protein sequence ID" value="MDT0643046.1"/>
    <property type="molecule type" value="Genomic_DNA"/>
</dbReference>
<feature type="domain" description="Glycosyltransferase 2-like" evidence="1">
    <location>
        <begin position="12"/>
        <end position="142"/>
    </location>
</feature>
<evidence type="ECO:0000259" key="1">
    <source>
        <dbReference type="Pfam" id="PF00535"/>
    </source>
</evidence>
<dbReference type="Gene3D" id="3.90.550.10">
    <property type="entry name" value="Spore Coat Polysaccharide Biosynthesis Protein SpsA, Chain A"/>
    <property type="match status" value="1"/>
</dbReference>
<dbReference type="PANTHER" id="PTHR22916">
    <property type="entry name" value="GLYCOSYLTRANSFERASE"/>
    <property type="match status" value="1"/>
</dbReference>
<evidence type="ECO:0000313" key="3">
    <source>
        <dbReference type="Proteomes" id="UP001262889"/>
    </source>
</evidence>
<keyword evidence="2" id="KW-0328">Glycosyltransferase</keyword>
<dbReference type="Pfam" id="PF00535">
    <property type="entry name" value="Glycos_transf_2"/>
    <property type="match status" value="1"/>
</dbReference>
<comment type="caution">
    <text evidence="2">The sequence shown here is derived from an EMBL/GenBank/DDBJ whole genome shotgun (WGS) entry which is preliminary data.</text>
</comment>
<evidence type="ECO:0000313" key="2">
    <source>
        <dbReference type="EMBL" id="MDT0643046.1"/>
    </source>
</evidence>
<proteinExistence type="predicted"/>
<dbReference type="GO" id="GO:0016757">
    <property type="term" value="F:glycosyltransferase activity"/>
    <property type="evidence" value="ECO:0007669"/>
    <property type="project" value="UniProtKB-KW"/>
</dbReference>
<dbReference type="SUPFAM" id="SSF53448">
    <property type="entry name" value="Nucleotide-diphospho-sugar transferases"/>
    <property type="match status" value="1"/>
</dbReference>
<protein>
    <submittedName>
        <fullName evidence="2">Glycosyltransferase</fullName>
        <ecNumber evidence="2">2.4.-.-</ecNumber>
    </submittedName>
</protein>
<dbReference type="PANTHER" id="PTHR22916:SF3">
    <property type="entry name" value="UDP-GLCNAC:BETAGAL BETA-1,3-N-ACETYLGLUCOSAMINYLTRANSFERASE-LIKE PROTEIN 1"/>
    <property type="match status" value="1"/>
</dbReference>
<dbReference type="Proteomes" id="UP001262889">
    <property type="component" value="Unassembled WGS sequence"/>
</dbReference>
<organism evidence="2 3">
    <name type="scientific">Autumnicola tepida</name>
    <dbReference type="NCBI Taxonomy" id="3075595"/>
    <lineage>
        <taxon>Bacteria</taxon>
        <taxon>Pseudomonadati</taxon>
        <taxon>Bacteroidota</taxon>
        <taxon>Flavobacteriia</taxon>
        <taxon>Flavobacteriales</taxon>
        <taxon>Flavobacteriaceae</taxon>
        <taxon>Autumnicola</taxon>
    </lineage>
</organism>
<gene>
    <name evidence="2" type="ORF">RM553_09425</name>
</gene>
<keyword evidence="3" id="KW-1185">Reference proteome</keyword>
<sequence length="343" mass="39858">MSQTEFRKDLVSIILPVFNGERFLAQSIQSCLAQTHKNFELIIVNDCSTDQSLKIAENFKSNDARISIISNKKNKKLPSSLNIGHEIALGNFITWTSDDNFFEEHAIEMLLKTIQQTEADIVYSNFNIIEESGKFRKKIDLENASSLLFGNSVGASFLYKKEVFIRNGGYDQDLKGVEDYDFWLSATLHSRFVHLEDILYNYRSHGKSLSSQLREAGSEENKLFADNLQKSYQKFLRNLAMAEQKGISDLLMRLHLYKEVDVLSYFKHYKEVKIILGKILTKADYLRTENFKENLDIRIRAAIQEYDINQRPIILWEILKKCPELLLKYDRKNSLKIVKKCLI</sequence>
<dbReference type="RefSeq" id="WP_311534667.1">
    <property type="nucleotide sequence ID" value="NZ_JAVRHQ010000009.1"/>
</dbReference>
<dbReference type="InterPro" id="IPR001173">
    <property type="entry name" value="Glyco_trans_2-like"/>
</dbReference>
<reference evidence="2 3" key="1">
    <citation type="submission" date="2023-09" db="EMBL/GenBank/DDBJ databases">
        <authorList>
            <person name="Rey-Velasco X."/>
        </authorList>
    </citation>
    <scope>NUCLEOTIDE SEQUENCE [LARGE SCALE GENOMIC DNA]</scope>
    <source>
        <strain evidence="2 3">F363</strain>
    </source>
</reference>
<keyword evidence="2" id="KW-0808">Transferase</keyword>
<accession>A0ABU3C9P1</accession>